<gene>
    <name evidence="1" type="ORF">LAQU0_S06e02190g</name>
</gene>
<accession>A0A0P1KR63</accession>
<evidence type="ECO:0000313" key="2">
    <source>
        <dbReference type="Proteomes" id="UP000236544"/>
    </source>
</evidence>
<name>A0A0P1KR63_9SACH</name>
<keyword evidence="2" id="KW-1185">Reference proteome</keyword>
<dbReference type="Proteomes" id="UP000236544">
    <property type="component" value="Unassembled WGS sequence"/>
</dbReference>
<organism evidence="1 2">
    <name type="scientific">Lachancea quebecensis</name>
    <dbReference type="NCBI Taxonomy" id="1654605"/>
    <lineage>
        <taxon>Eukaryota</taxon>
        <taxon>Fungi</taxon>
        <taxon>Dikarya</taxon>
        <taxon>Ascomycota</taxon>
        <taxon>Saccharomycotina</taxon>
        <taxon>Saccharomycetes</taxon>
        <taxon>Saccharomycetales</taxon>
        <taxon>Saccharomycetaceae</taxon>
        <taxon>Lachancea</taxon>
    </lineage>
</organism>
<protein>
    <submittedName>
        <fullName evidence="1">LAQU0S06e02190g1_1</fullName>
    </submittedName>
</protein>
<evidence type="ECO:0000313" key="1">
    <source>
        <dbReference type="EMBL" id="CUS22621.1"/>
    </source>
</evidence>
<dbReference type="EMBL" id="LN890530">
    <property type="protein sequence ID" value="CUS22621.1"/>
    <property type="molecule type" value="Genomic_DNA"/>
</dbReference>
<sequence length="152" mass="16956">MLEAKLVDGRASACGSRGLLASTRLVMRWRRWAGALKASCVVSGFRGRVTGRVTGCKWGESSDPEEATCRTARDVPVYGAVGNAITRARDKMHHSERRSHARQASLCCVLCSGRCRFCYCCFCHCLCCCCCCRKRCLVLLLRTTRTPHQVRF</sequence>
<reference evidence="2" key="1">
    <citation type="submission" date="2015-10" db="EMBL/GenBank/DDBJ databases">
        <authorList>
            <person name="Devillers H."/>
        </authorList>
    </citation>
    <scope>NUCLEOTIDE SEQUENCE [LARGE SCALE GENOMIC DNA]</scope>
</reference>
<proteinExistence type="predicted"/>
<dbReference type="AlphaFoldDB" id="A0A0P1KR63"/>